<dbReference type="AlphaFoldDB" id="A0A2M7V3L3"/>
<reference evidence="2" key="1">
    <citation type="submission" date="2017-09" db="EMBL/GenBank/DDBJ databases">
        <title>Depth-based differentiation of microbial function through sediment-hosted aquifers and enrichment of novel symbionts in the deep terrestrial subsurface.</title>
        <authorList>
            <person name="Probst A.J."/>
            <person name="Ladd B."/>
            <person name="Jarett J.K."/>
            <person name="Geller-Mcgrath D.E."/>
            <person name="Sieber C.M.K."/>
            <person name="Emerson J.B."/>
            <person name="Anantharaman K."/>
            <person name="Thomas B.C."/>
            <person name="Malmstrom R."/>
            <person name="Stieglmeier M."/>
            <person name="Klingl A."/>
            <person name="Woyke T."/>
            <person name="Ryan C.M."/>
            <person name="Banfield J.F."/>
        </authorList>
    </citation>
    <scope>NUCLEOTIDE SEQUENCE [LARGE SCALE GENOMIC DNA]</scope>
</reference>
<sequence length="1112" mass="114002">MLVKKAGSDSTYFVKAGKLSLVSGTLGAATASVQTVSDSVFATLEDSGSTVTSATILDTLANIGQGSSTPVVSGDVSVSLSANTPISSTYPKSTPAVPFLTVNLKAGSADASVSGFTVMRTGLGVNADLAKVWAEVDGVRKGSLRSVSSDSTANLTFGTSPITIAAGQTKTVIFYANLFTTAGASNALRLTAVTSGGTVIGLPVTGNLISVGSAAGPTTQYDSVTIASAVSIGDQDATVAKIKITNDNSSEDIAVKSIMFKSIAASNTKIDSNDLTDFDLFKGTTKVAGPVQMTSDGYVKFVLDNEVLIEKGGSKNETFTVKADVNEGPGREITLDVEYDSDVVVIGKNNGFRALVSDSSGTFTPTTVTIGATDLAISTDAINNPAARNVLKNTTQTLLKGYVDASKGEVDVAAFRVTLTGNDIDMGTTNEYDNLRVYVGGILVGEKTADDISTADSQTSSTLNFTDDFSVVGKKSLEVTIDVKNVTDSDWIYATISGSAGWTATRVSDGASVTPGGSATGNKVSINASALTLALSATPVSATRVKGATTDLMGFTMAAGTADKVTVNSLTFAVSSTLGVEDDSDLTNVYLYKQGVTAAIAGPVNLNSSEQIVFTGLNLTVAAGETDKYTLKGTLSASFNDATLSDLWVLASDIEAVSSQGDDIAAVTGVDSAVVNAAGTVKLTLVDRGTLDLALSSATPDSHMVIANSTGDVNAKVTLYAEYEAVTVKKLTFTTVAGSANDDDIARVRLYNGPTLIGDKPGVNAGVVTFNLAPPYLVIPADGSVTLDLSTDYNSTVGSVADTGALIQWSIADFNADIEADGQLNDVWAAVNTYNGTGVSLTTSTGTGLAEALDATETVITVTTSANFAEGDLVLIDDDNSNTYTSGDEYVLVLSISGNDITVRRGVGGVAADTATQGDNMFKVNQALATNTSVLYSNKPTLGYNSADQAAGTLAVGTAEVLKFTLSDSTAGEEDIKIEELLVRIDGTGMSTSSTIDWMISSASLYKDGKLVGTDADGLATSTGNLEFTSLDSDVDSVIEVGSVFTVVVTVANTIVAGDTMRATIDSFGSADVAGSISGGDLDWLDTEGGSAIEWVQTNLTEIKGGLYQKLS</sequence>
<proteinExistence type="predicted"/>
<dbReference type="EMBL" id="PFPI01000035">
    <property type="protein sequence ID" value="PIZ93074.1"/>
    <property type="molecule type" value="Genomic_DNA"/>
</dbReference>
<organism evidence="1 2">
    <name type="scientific">Candidatus Magasanikbacteria bacterium CG_4_10_14_0_2_um_filter_41_31</name>
    <dbReference type="NCBI Taxonomy" id="1974639"/>
    <lineage>
        <taxon>Bacteria</taxon>
        <taxon>Candidatus Magasanikiibacteriota</taxon>
    </lineage>
</organism>
<comment type="caution">
    <text evidence="1">The sequence shown here is derived from an EMBL/GenBank/DDBJ whole genome shotgun (WGS) entry which is preliminary data.</text>
</comment>
<protein>
    <submittedName>
        <fullName evidence="1">Uncharacterized protein</fullName>
    </submittedName>
</protein>
<dbReference type="Proteomes" id="UP000230078">
    <property type="component" value="Unassembled WGS sequence"/>
</dbReference>
<evidence type="ECO:0000313" key="2">
    <source>
        <dbReference type="Proteomes" id="UP000230078"/>
    </source>
</evidence>
<name>A0A2M7V3L3_9BACT</name>
<evidence type="ECO:0000313" key="1">
    <source>
        <dbReference type="EMBL" id="PIZ93074.1"/>
    </source>
</evidence>
<gene>
    <name evidence="1" type="ORF">COX83_02790</name>
</gene>
<accession>A0A2M7V3L3</accession>